<comment type="caution">
    <text evidence="2">The sequence shown here is derived from an EMBL/GenBank/DDBJ whole genome shotgun (WGS) entry which is preliminary data.</text>
</comment>
<keyword evidence="3" id="KW-1185">Reference proteome</keyword>
<name>A0A4Y2EIN3_ARAVE</name>
<sequence length="88" mass="9788">MILSDFLPKVYQGRVWKYAARRAPNMRSRGRRPPAGAIRRNGERSASSGVVVISMVKVYVIQAKIALVLLRNGKLLSSCAKSLTIKLF</sequence>
<evidence type="ECO:0000313" key="3">
    <source>
        <dbReference type="Proteomes" id="UP000499080"/>
    </source>
</evidence>
<dbReference type="Proteomes" id="UP000499080">
    <property type="component" value="Unassembled WGS sequence"/>
</dbReference>
<reference evidence="2 3" key="1">
    <citation type="journal article" date="2019" name="Sci. Rep.">
        <title>Orb-weaving spider Araneus ventricosus genome elucidates the spidroin gene catalogue.</title>
        <authorList>
            <person name="Kono N."/>
            <person name="Nakamura H."/>
            <person name="Ohtoshi R."/>
            <person name="Moran D.A.P."/>
            <person name="Shinohara A."/>
            <person name="Yoshida Y."/>
            <person name="Fujiwara M."/>
            <person name="Mori M."/>
            <person name="Tomita M."/>
            <person name="Arakawa K."/>
        </authorList>
    </citation>
    <scope>NUCLEOTIDE SEQUENCE [LARGE SCALE GENOMIC DNA]</scope>
</reference>
<accession>A0A4Y2EIN3</accession>
<proteinExistence type="predicted"/>
<organism evidence="2 3">
    <name type="scientific">Araneus ventricosus</name>
    <name type="common">Orbweaver spider</name>
    <name type="synonym">Epeira ventricosa</name>
    <dbReference type="NCBI Taxonomy" id="182803"/>
    <lineage>
        <taxon>Eukaryota</taxon>
        <taxon>Metazoa</taxon>
        <taxon>Ecdysozoa</taxon>
        <taxon>Arthropoda</taxon>
        <taxon>Chelicerata</taxon>
        <taxon>Arachnida</taxon>
        <taxon>Araneae</taxon>
        <taxon>Araneomorphae</taxon>
        <taxon>Entelegynae</taxon>
        <taxon>Araneoidea</taxon>
        <taxon>Araneidae</taxon>
        <taxon>Araneus</taxon>
    </lineage>
</organism>
<evidence type="ECO:0000256" key="1">
    <source>
        <dbReference type="SAM" id="MobiDB-lite"/>
    </source>
</evidence>
<feature type="region of interest" description="Disordered" evidence="1">
    <location>
        <begin position="26"/>
        <end position="46"/>
    </location>
</feature>
<feature type="non-terminal residue" evidence="2">
    <location>
        <position position="88"/>
    </location>
</feature>
<gene>
    <name evidence="2" type="ORF">AVEN_176601_1</name>
</gene>
<dbReference type="AlphaFoldDB" id="A0A4Y2EIN3"/>
<evidence type="ECO:0000313" key="2">
    <source>
        <dbReference type="EMBL" id="GBM28109.1"/>
    </source>
</evidence>
<dbReference type="EMBL" id="BGPR01000603">
    <property type="protein sequence ID" value="GBM28109.1"/>
    <property type="molecule type" value="Genomic_DNA"/>
</dbReference>
<protein>
    <submittedName>
        <fullName evidence="2">Uncharacterized protein</fullName>
    </submittedName>
</protein>